<evidence type="ECO:0000256" key="1">
    <source>
        <dbReference type="ARBA" id="ARBA00022737"/>
    </source>
</evidence>
<dbReference type="Gene3D" id="1.25.40.20">
    <property type="entry name" value="Ankyrin repeat-containing domain"/>
    <property type="match status" value="1"/>
</dbReference>
<dbReference type="OMA" id="DIENEMH"/>
<dbReference type="Pfam" id="PF22939">
    <property type="entry name" value="WHD_GPIID"/>
    <property type="match status" value="1"/>
</dbReference>
<organism evidence="5 6">
    <name type="scientific">Neosartorya fischeri (strain ATCC 1020 / DSM 3700 / CBS 544.65 / FGSC A1164 / JCM 1740 / NRRL 181 / WB 181)</name>
    <name type="common">Aspergillus fischerianus</name>
    <dbReference type="NCBI Taxonomy" id="331117"/>
    <lineage>
        <taxon>Eukaryota</taxon>
        <taxon>Fungi</taxon>
        <taxon>Dikarya</taxon>
        <taxon>Ascomycota</taxon>
        <taxon>Pezizomycotina</taxon>
        <taxon>Eurotiomycetes</taxon>
        <taxon>Eurotiomycetidae</taxon>
        <taxon>Eurotiales</taxon>
        <taxon>Aspergillaceae</taxon>
        <taxon>Aspergillus</taxon>
        <taxon>Aspergillus subgen. Fumigati</taxon>
    </lineage>
</organism>
<dbReference type="EMBL" id="DS027686">
    <property type="protein sequence ID" value="EAW23743.1"/>
    <property type="molecule type" value="Genomic_DNA"/>
</dbReference>
<protein>
    <submittedName>
        <fullName evidence="5">Ankyrin repeat protein</fullName>
    </submittedName>
</protein>
<dbReference type="eggNOG" id="KOG0502">
    <property type="taxonomic scope" value="Eukaryota"/>
</dbReference>
<dbReference type="InterPro" id="IPR054471">
    <property type="entry name" value="GPIID_WHD"/>
</dbReference>
<dbReference type="SUPFAM" id="SSF52540">
    <property type="entry name" value="P-loop containing nucleoside triphosphate hydrolases"/>
    <property type="match status" value="1"/>
</dbReference>
<proteinExistence type="predicted"/>
<keyword evidence="1" id="KW-0677">Repeat</keyword>
<keyword evidence="6" id="KW-1185">Reference proteome</keyword>
<evidence type="ECO:0000259" key="3">
    <source>
        <dbReference type="Pfam" id="PF22939"/>
    </source>
</evidence>
<dbReference type="Gene3D" id="3.40.50.300">
    <property type="entry name" value="P-loop containing nucleotide triphosphate hydrolases"/>
    <property type="match status" value="1"/>
</dbReference>
<dbReference type="InterPro" id="IPR036770">
    <property type="entry name" value="Ankyrin_rpt-contain_sf"/>
</dbReference>
<dbReference type="Pfam" id="PF24883">
    <property type="entry name" value="NPHP3_N"/>
    <property type="match status" value="1"/>
</dbReference>
<dbReference type="HOGENOM" id="CLU_000288_34_23_1"/>
<dbReference type="InterPro" id="IPR002110">
    <property type="entry name" value="Ankyrin_rpt"/>
</dbReference>
<dbReference type="PANTHER" id="PTHR10039">
    <property type="entry name" value="AMELOGENIN"/>
    <property type="match status" value="1"/>
</dbReference>
<dbReference type="Proteomes" id="UP000006702">
    <property type="component" value="Unassembled WGS sequence"/>
</dbReference>
<dbReference type="KEGG" id="nfi:NFIA_033090"/>
<feature type="repeat" description="ANK" evidence="2">
    <location>
        <begin position="639"/>
        <end position="671"/>
    </location>
</feature>
<dbReference type="RefSeq" id="XP_001265640.1">
    <property type="nucleotide sequence ID" value="XM_001265639.1"/>
</dbReference>
<dbReference type="InterPro" id="IPR056884">
    <property type="entry name" value="NPHP3-like_N"/>
</dbReference>
<dbReference type="AlphaFoldDB" id="A1CYC3"/>
<dbReference type="SUPFAM" id="SSF48403">
    <property type="entry name" value="Ankyrin repeat"/>
    <property type="match status" value="1"/>
</dbReference>
<dbReference type="VEuPathDB" id="FungiDB:NFIA_033090"/>
<evidence type="ECO:0000256" key="2">
    <source>
        <dbReference type="PROSITE-ProRule" id="PRU00023"/>
    </source>
</evidence>
<accession>A1CYC3</accession>
<dbReference type="PANTHER" id="PTHR10039:SF15">
    <property type="entry name" value="NACHT DOMAIN-CONTAINING PROTEIN"/>
    <property type="match status" value="1"/>
</dbReference>
<evidence type="ECO:0000313" key="6">
    <source>
        <dbReference type="Proteomes" id="UP000006702"/>
    </source>
</evidence>
<dbReference type="STRING" id="331117.A1CYC3"/>
<keyword evidence="2" id="KW-0040">ANK repeat</keyword>
<dbReference type="PROSITE" id="PS50088">
    <property type="entry name" value="ANK_REPEAT"/>
    <property type="match status" value="4"/>
</dbReference>
<feature type="repeat" description="ANK" evidence="2">
    <location>
        <begin position="738"/>
        <end position="764"/>
    </location>
</feature>
<dbReference type="Pfam" id="PF12796">
    <property type="entry name" value="Ank_2"/>
    <property type="match status" value="2"/>
</dbReference>
<name>A1CYC3_NEOFI</name>
<gene>
    <name evidence="5" type="ORF">NFIA_033090</name>
</gene>
<evidence type="ECO:0000259" key="4">
    <source>
        <dbReference type="Pfam" id="PF24883"/>
    </source>
</evidence>
<feature type="domain" description="Nephrocystin 3-like N-terminal" evidence="4">
    <location>
        <begin position="163"/>
        <end position="328"/>
    </location>
</feature>
<dbReference type="SMART" id="SM00248">
    <property type="entry name" value="ANK"/>
    <property type="match status" value="5"/>
</dbReference>
<sequence length="831" mass="93006">MDPFCRAFGSDCRWYHRLKCLSSYQSGFQLAFQRVEKNTALAGPPLGREYQALQLDAIPIWVGLDGPVEDVVVDVDDEAGPFTHFRRVWKRLKWEPDDVRDLRSRLCSNIGLLNAINVRINRDGILELLEHKNNEQDQKCLDWLSPANYAIPQSDYIDRRQPGTGDWLLESPAFQPWIERPQETLFCPGIPGAGKTILASVVVDKLESEFGNDRDVGIAYIFCSFEHRDDQMQNPDSLLASFLRQLGQNLDPIPDSIVALYDKHKVKGTRPSFNETSKALRLVVRRLPRVFIVIDALDECRRLAISRVLDELFNLQAAHNLNLLATSRFIPEMTAKFQGKPTEEIRAAKADVMIYLNANMNKLHAFVSRNRQLQQKIIVEISDAAGGMFLLAQLCMNSLSGKLSERAIRRELEELAKGSGTYDSAYDKAMQRINHQVPEGRDMAIKVLSWVTRARRPLTGLELLHALAVEQGETEFHKDNLPDLDDVISVCEGLVKVTTDPMGDTIRLVHYTTKEYFDRRWTSWFSDADASIAATCLTYLSFNVFQTGLCLTNTELESWLDQNPLYSYADRNWGNHAQAQPIDEHLLMAFLGDTGKVTASVQEIFAVNGFSSSAAFAGHADVVKLFLEHGVDPHIRDWEGRTPISLASSGGWVNVVKQLLDHDVDPNSRDIDDQSPLSWAAYRGHTDAAHLLVKRGADPDSKDGYDKTPLSWAAAEGWLEIVQFLVEEAVKIDSRDELGRTPISWAAENGHAAVVKLLLEKGAQPPWEHAKGSGAHFASSNFGPHIAERLSGGIWKTDTTLGALIFAPNHLANDVSTDLIRRQSTVEGCMG</sequence>
<feature type="domain" description="GPI inositol-deacylase winged helix" evidence="3">
    <location>
        <begin position="438"/>
        <end position="517"/>
    </location>
</feature>
<feature type="repeat" description="ANK" evidence="2">
    <location>
        <begin position="705"/>
        <end position="737"/>
    </location>
</feature>
<evidence type="ECO:0000313" key="5">
    <source>
        <dbReference type="EMBL" id="EAW23743.1"/>
    </source>
</evidence>
<dbReference type="InterPro" id="IPR027417">
    <property type="entry name" value="P-loop_NTPase"/>
</dbReference>
<dbReference type="PROSITE" id="PS50297">
    <property type="entry name" value="ANK_REP_REGION"/>
    <property type="match status" value="4"/>
</dbReference>
<reference evidence="6" key="1">
    <citation type="journal article" date="2008" name="PLoS Genet.">
        <title>Genomic islands in the pathogenic filamentous fungus Aspergillus fumigatus.</title>
        <authorList>
            <person name="Fedorova N.D."/>
            <person name="Khaldi N."/>
            <person name="Joardar V.S."/>
            <person name="Maiti R."/>
            <person name="Amedeo P."/>
            <person name="Anderson M.J."/>
            <person name="Crabtree J."/>
            <person name="Silva J.C."/>
            <person name="Badger J.H."/>
            <person name="Albarraq A."/>
            <person name="Angiuoli S."/>
            <person name="Bussey H."/>
            <person name="Bowyer P."/>
            <person name="Cotty P.J."/>
            <person name="Dyer P.S."/>
            <person name="Egan A."/>
            <person name="Galens K."/>
            <person name="Fraser-Liggett C.M."/>
            <person name="Haas B.J."/>
            <person name="Inman J.M."/>
            <person name="Kent R."/>
            <person name="Lemieux S."/>
            <person name="Malavazi I."/>
            <person name="Orvis J."/>
            <person name="Roemer T."/>
            <person name="Ronning C.M."/>
            <person name="Sundaram J.P."/>
            <person name="Sutton G."/>
            <person name="Turner G."/>
            <person name="Venter J.C."/>
            <person name="White O.R."/>
            <person name="Whitty B.R."/>
            <person name="Youngman P."/>
            <person name="Wolfe K.H."/>
            <person name="Goldman G.H."/>
            <person name="Wortman J.R."/>
            <person name="Jiang B."/>
            <person name="Denning D.W."/>
            <person name="Nierman W.C."/>
        </authorList>
    </citation>
    <scope>NUCLEOTIDE SEQUENCE [LARGE SCALE GENOMIC DNA]</scope>
    <source>
        <strain evidence="6">ATCC 1020 / DSM 3700 / CBS 544.65 / FGSC A1164 / JCM 1740 / NRRL 181 / WB 181</strain>
    </source>
</reference>
<dbReference type="OrthoDB" id="195446at2759"/>
<dbReference type="GeneID" id="4592653"/>
<feature type="repeat" description="ANK" evidence="2">
    <location>
        <begin position="672"/>
        <end position="704"/>
    </location>
</feature>